<gene>
    <name evidence="3" type="ORF">JMJ56_27540</name>
</gene>
<feature type="domain" description="CobQ/CobB/MinD/ParA nucleotide binding" evidence="2">
    <location>
        <begin position="5"/>
        <end position="184"/>
    </location>
</feature>
<evidence type="ECO:0000259" key="2">
    <source>
        <dbReference type="Pfam" id="PF01656"/>
    </source>
</evidence>
<evidence type="ECO:0000313" key="4">
    <source>
        <dbReference type="Proteomes" id="UP000660885"/>
    </source>
</evidence>
<organism evidence="3 4">
    <name type="scientific">Belnapia arida</name>
    <dbReference type="NCBI Taxonomy" id="2804533"/>
    <lineage>
        <taxon>Bacteria</taxon>
        <taxon>Pseudomonadati</taxon>
        <taxon>Pseudomonadota</taxon>
        <taxon>Alphaproteobacteria</taxon>
        <taxon>Acetobacterales</taxon>
        <taxon>Roseomonadaceae</taxon>
        <taxon>Belnapia</taxon>
    </lineage>
</organism>
<dbReference type="EMBL" id="JAETWB010000035">
    <property type="protein sequence ID" value="MBL6081740.1"/>
    <property type="molecule type" value="Genomic_DNA"/>
</dbReference>
<dbReference type="PANTHER" id="PTHR13696:SF96">
    <property type="entry name" value="COBQ_COBB_MIND_PARA NUCLEOTIDE BINDING DOMAIN-CONTAINING PROTEIN"/>
    <property type="match status" value="1"/>
</dbReference>
<dbReference type="Pfam" id="PF01656">
    <property type="entry name" value="CbiA"/>
    <property type="match status" value="1"/>
</dbReference>
<sequence length="240" mass="24905">MITVALLSQKGGALKTTLSISLACAGVEAGKETLLIDLDPQATACKWGDRRKAESPIVLDAQPARLVNALQKAKEGGIQLAVIDTPPRSADAALAAAKLADVIVLPCRPQMYDLETIPNTLELVATARTGKGALPLIAVLTAVPAQGSRHEQARQAIENLGVTVSAHTIGQRAAFGDAGALGMSVLELDPKSRASDEVRQVYLEIMRLVGIDASSQTAKADTSEGGKPGMSKRAKAKAPA</sequence>
<name>A0ABS1UAM9_9PROT</name>
<dbReference type="SUPFAM" id="SSF52540">
    <property type="entry name" value="P-loop containing nucleoside triphosphate hydrolases"/>
    <property type="match status" value="1"/>
</dbReference>
<dbReference type="InterPro" id="IPR050678">
    <property type="entry name" value="DNA_Partitioning_ATPase"/>
</dbReference>
<dbReference type="CDD" id="cd02042">
    <property type="entry name" value="ParAB_family"/>
    <property type="match status" value="1"/>
</dbReference>
<dbReference type="Proteomes" id="UP000660885">
    <property type="component" value="Unassembled WGS sequence"/>
</dbReference>
<comment type="caution">
    <text evidence="3">The sequence shown here is derived from an EMBL/GenBank/DDBJ whole genome shotgun (WGS) entry which is preliminary data.</text>
</comment>
<reference evidence="3 4" key="1">
    <citation type="submission" date="2021-01" db="EMBL/GenBank/DDBJ databases">
        <title>Belnapia mucosa sp. nov. and Belnapia arida sp. nov., isolated from the Tabernas Desert (Almeria, Spain).</title>
        <authorList>
            <person name="Molina-Menor E."/>
            <person name="Vidal-Verdu A."/>
            <person name="Calonge A."/>
            <person name="Satari L."/>
            <person name="Pereto J."/>
            <person name="Porcar M."/>
        </authorList>
    </citation>
    <scope>NUCLEOTIDE SEQUENCE [LARGE SCALE GENOMIC DNA]</scope>
    <source>
        <strain evidence="3 4">T18</strain>
    </source>
</reference>
<feature type="compositionally biased region" description="Basic residues" evidence="1">
    <location>
        <begin position="230"/>
        <end position="240"/>
    </location>
</feature>
<dbReference type="InterPro" id="IPR027417">
    <property type="entry name" value="P-loop_NTPase"/>
</dbReference>
<accession>A0ABS1UAM9</accession>
<dbReference type="Gene3D" id="3.40.50.300">
    <property type="entry name" value="P-loop containing nucleotide triphosphate hydrolases"/>
    <property type="match status" value="1"/>
</dbReference>
<dbReference type="InterPro" id="IPR002586">
    <property type="entry name" value="CobQ/CobB/MinD/ParA_Nub-bd_dom"/>
</dbReference>
<dbReference type="RefSeq" id="WP_202834955.1">
    <property type="nucleotide sequence ID" value="NZ_JAETWB010000035.1"/>
</dbReference>
<keyword evidence="4" id="KW-1185">Reference proteome</keyword>
<protein>
    <submittedName>
        <fullName evidence="3">AAA family ATPase</fullName>
    </submittedName>
</protein>
<dbReference type="PIRSF" id="PIRSF009320">
    <property type="entry name" value="Nuc_binding_HP_1000"/>
    <property type="match status" value="1"/>
</dbReference>
<proteinExistence type="predicted"/>
<dbReference type="PANTHER" id="PTHR13696">
    <property type="entry name" value="P-LOOP CONTAINING NUCLEOSIDE TRIPHOSPHATE HYDROLASE"/>
    <property type="match status" value="1"/>
</dbReference>
<evidence type="ECO:0000256" key="1">
    <source>
        <dbReference type="SAM" id="MobiDB-lite"/>
    </source>
</evidence>
<feature type="region of interest" description="Disordered" evidence="1">
    <location>
        <begin position="215"/>
        <end position="240"/>
    </location>
</feature>
<evidence type="ECO:0000313" key="3">
    <source>
        <dbReference type="EMBL" id="MBL6081740.1"/>
    </source>
</evidence>